<accession>A0ACC0NF73</accession>
<organism evidence="1 2">
    <name type="scientific">Rhododendron molle</name>
    <name type="common">Chinese azalea</name>
    <name type="synonym">Azalea mollis</name>
    <dbReference type="NCBI Taxonomy" id="49168"/>
    <lineage>
        <taxon>Eukaryota</taxon>
        <taxon>Viridiplantae</taxon>
        <taxon>Streptophyta</taxon>
        <taxon>Embryophyta</taxon>
        <taxon>Tracheophyta</taxon>
        <taxon>Spermatophyta</taxon>
        <taxon>Magnoliopsida</taxon>
        <taxon>eudicotyledons</taxon>
        <taxon>Gunneridae</taxon>
        <taxon>Pentapetalae</taxon>
        <taxon>asterids</taxon>
        <taxon>Ericales</taxon>
        <taxon>Ericaceae</taxon>
        <taxon>Ericoideae</taxon>
        <taxon>Rhodoreae</taxon>
        <taxon>Rhododendron</taxon>
    </lineage>
</organism>
<proteinExistence type="predicted"/>
<keyword evidence="2" id="KW-1185">Reference proteome</keyword>
<sequence>MVIICGLKLDLPLFCLNWRREKFGRPRKSRRKGPSEYIDPKDKCKLRRIGQNSVYCRKYGKHGHNRRTCTDAGGGETNYESAEVTALVRAETNNGAGEVTGVGNGSNTGVGRAGRGSNTGVGRVGRGSSYGFGSGGRGSRGGITGVSRVGRRSSIELGKVGRGSQNGVGRVGRGSNNGVGKGGRRSHNGRGRASNLGVGRGSSIGAGRATNTGLGRPASKHWRRSRCYPTSV</sequence>
<evidence type="ECO:0000313" key="2">
    <source>
        <dbReference type="Proteomes" id="UP001062846"/>
    </source>
</evidence>
<reference evidence="1" key="1">
    <citation type="submission" date="2022-02" db="EMBL/GenBank/DDBJ databases">
        <title>Plant Genome Project.</title>
        <authorList>
            <person name="Zhang R.-G."/>
        </authorList>
    </citation>
    <scope>NUCLEOTIDE SEQUENCE</scope>
    <source>
        <strain evidence="1">AT1</strain>
    </source>
</reference>
<dbReference type="EMBL" id="CM046393">
    <property type="protein sequence ID" value="KAI8551387.1"/>
    <property type="molecule type" value="Genomic_DNA"/>
</dbReference>
<gene>
    <name evidence="1" type="ORF">RHMOL_Rhmol06G0182000</name>
</gene>
<dbReference type="Proteomes" id="UP001062846">
    <property type="component" value="Chromosome 6"/>
</dbReference>
<protein>
    <submittedName>
        <fullName evidence="1">Uncharacterized protein</fullName>
    </submittedName>
</protein>
<comment type="caution">
    <text evidence="1">The sequence shown here is derived from an EMBL/GenBank/DDBJ whole genome shotgun (WGS) entry which is preliminary data.</text>
</comment>
<evidence type="ECO:0000313" key="1">
    <source>
        <dbReference type="EMBL" id="KAI8551387.1"/>
    </source>
</evidence>
<name>A0ACC0NF73_RHOML</name>